<dbReference type="PANTHER" id="PTHR12888">
    <property type="entry name" value="PEROXISOME ASSEMBLY PROTEIN 12 PEROXIN-12"/>
    <property type="match status" value="1"/>
</dbReference>
<evidence type="ECO:0000256" key="10">
    <source>
        <dbReference type="ARBA" id="ARBA00022989"/>
    </source>
</evidence>
<comment type="similarity">
    <text evidence="3">Belongs to the pex2/pex10/pex12 family.</text>
</comment>
<dbReference type="InterPro" id="IPR006845">
    <property type="entry name" value="Pex_N"/>
</dbReference>
<evidence type="ECO:0000256" key="14">
    <source>
        <dbReference type="SAM" id="MobiDB-lite"/>
    </source>
</evidence>
<reference evidence="16" key="1">
    <citation type="submission" date="2014-11" db="EMBL/GenBank/DDBJ databases">
        <authorList>
            <person name="Otto D Thomas"/>
            <person name="Naeem Raeece"/>
        </authorList>
    </citation>
    <scope>NUCLEOTIDE SEQUENCE</scope>
</reference>
<organism evidence="16">
    <name type="scientific">Chromera velia CCMP2878</name>
    <dbReference type="NCBI Taxonomy" id="1169474"/>
    <lineage>
        <taxon>Eukaryota</taxon>
        <taxon>Sar</taxon>
        <taxon>Alveolata</taxon>
        <taxon>Colpodellida</taxon>
        <taxon>Chromeraceae</taxon>
        <taxon>Chromera</taxon>
    </lineage>
</organism>
<dbReference type="VEuPathDB" id="CryptoDB:Cvel_14004"/>
<keyword evidence="5" id="KW-0812">Transmembrane</keyword>
<evidence type="ECO:0000256" key="6">
    <source>
        <dbReference type="ARBA" id="ARBA00022723"/>
    </source>
</evidence>
<evidence type="ECO:0000256" key="9">
    <source>
        <dbReference type="ARBA" id="ARBA00022927"/>
    </source>
</evidence>
<dbReference type="GO" id="GO:0004842">
    <property type="term" value="F:ubiquitin-protein transferase activity"/>
    <property type="evidence" value="ECO:0007669"/>
    <property type="project" value="TreeGrafter"/>
</dbReference>
<dbReference type="GO" id="GO:0016558">
    <property type="term" value="P:protein import into peroxisome matrix"/>
    <property type="evidence" value="ECO:0007669"/>
    <property type="project" value="InterPro"/>
</dbReference>
<keyword evidence="10" id="KW-1133">Transmembrane helix</keyword>
<evidence type="ECO:0000256" key="4">
    <source>
        <dbReference type="ARBA" id="ARBA00022448"/>
    </source>
</evidence>
<comment type="subcellular location">
    <subcellularLocation>
        <location evidence="1">Peroxisome membrane</location>
        <topology evidence="1">Multi-pass membrane protein</topology>
    </subcellularLocation>
</comment>
<evidence type="ECO:0000313" key="16">
    <source>
        <dbReference type="EMBL" id="CEM56010.1"/>
    </source>
</evidence>
<evidence type="ECO:0000256" key="13">
    <source>
        <dbReference type="ARBA" id="ARBA00029692"/>
    </source>
</evidence>
<keyword evidence="8" id="KW-0862">Zinc</keyword>
<dbReference type="GO" id="GO:0008270">
    <property type="term" value="F:zinc ion binding"/>
    <property type="evidence" value="ECO:0007669"/>
    <property type="project" value="UniProtKB-KW"/>
</dbReference>
<evidence type="ECO:0000256" key="2">
    <source>
        <dbReference type="ARBA" id="ARBA00004906"/>
    </source>
</evidence>
<dbReference type="AlphaFoldDB" id="A0A0G4IFD5"/>
<evidence type="ECO:0000256" key="12">
    <source>
        <dbReference type="ARBA" id="ARBA00023140"/>
    </source>
</evidence>
<dbReference type="InterPro" id="IPR013083">
    <property type="entry name" value="Znf_RING/FYVE/PHD"/>
</dbReference>
<dbReference type="Pfam" id="PF04757">
    <property type="entry name" value="Pex2_Pex12"/>
    <property type="match status" value="1"/>
</dbReference>
<dbReference type="CDD" id="cd16451">
    <property type="entry name" value="mRING_PEX12"/>
    <property type="match status" value="1"/>
</dbReference>
<gene>
    <name evidence="16" type="ORF">Cvel_14004</name>
</gene>
<keyword evidence="12" id="KW-0576">Peroxisome</keyword>
<keyword evidence="7" id="KW-0863">Zinc-finger</keyword>
<dbReference type="GO" id="GO:0006513">
    <property type="term" value="P:protein monoubiquitination"/>
    <property type="evidence" value="ECO:0007669"/>
    <property type="project" value="TreeGrafter"/>
</dbReference>
<evidence type="ECO:0000256" key="11">
    <source>
        <dbReference type="ARBA" id="ARBA00023136"/>
    </source>
</evidence>
<dbReference type="GO" id="GO:1990429">
    <property type="term" value="C:peroxisomal importomer complex"/>
    <property type="evidence" value="ECO:0007669"/>
    <property type="project" value="TreeGrafter"/>
</dbReference>
<protein>
    <recommendedName>
        <fullName evidence="13">Peroxin-12</fullName>
    </recommendedName>
</protein>
<evidence type="ECO:0000256" key="5">
    <source>
        <dbReference type="ARBA" id="ARBA00022692"/>
    </source>
</evidence>
<evidence type="ECO:0000256" key="3">
    <source>
        <dbReference type="ARBA" id="ARBA00008704"/>
    </source>
</evidence>
<accession>A0A0G4IFD5</accession>
<dbReference type="InterPro" id="IPR017375">
    <property type="entry name" value="PEX12"/>
</dbReference>
<dbReference type="Gene3D" id="3.30.40.10">
    <property type="entry name" value="Zinc/RING finger domain, C3HC4 (zinc finger)"/>
    <property type="match status" value="1"/>
</dbReference>
<feature type="region of interest" description="Disordered" evidence="14">
    <location>
        <begin position="136"/>
        <end position="159"/>
    </location>
</feature>
<sequence length="471" mass="52448">MDARTFITSLYASTGGAPSFFELLAQEKLLAGLHPAVRFVVNVLADRYPEWSPRLSKWEWYFWVLLGCTELHFLHNNQGSFSEYFYEVRREVLPRQVLLHTAKQGGGGGGGVESVKRALTGGVRHLFALFTLTGGKTKQPKGGLSKLQADREDGPDEDEARKMEQLRALAMRVGRPLSLPRLLLSVFFVVGLPLLKARLHEWHQAAVAETSLRGGDEEEPDGEERGWREKTWRAWRLFLVKGFPWVHAGHQGVCAAYQLLFLLDPIRFPHWSPHLHCLSLVLRRAPPSSSESPEMIAASAAAAASLPFWERVLGATARGVGTSLKWAALGGIYGLRLLEWYYQAEAQLQPQKRMEPPPPPKRPRPQITDSHRRSQDPSGALTESDPSRAEAGAEGEDEDVPPAPDVYPPADPRLCPLCHRPRANPAACVSSGFVFCYSCIVPFVREHERCPVTGVPSSEIHVRRIFEQPAA</sequence>
<keyword evidence="6" id="KW-0479">Metal-binding</keyword>
<keyword evidence="11" id="KW-0472">Membrane</keyword>
<evidence type="ECO:0000259" key="15">
    <source>
        <dbReference type="Pfam" id="PF04757"/>
    </source>
</evidence>
<proteinExistence type="inferred from homology"/>
<evidence type="ECO:0000256" key="7">
    <source>
        <dbReference type="ARBA" id="ARBA00022771"/>
    </source>
</evidence>
<keyword evidence="9" id="KW-0653">Protein transport</keyword>
<keyword evidence="4" id="KW-0813">Transport</keyword>
<evidence type="ECO:0000256" key="8">
    <source>
        <dbReference type="ARBA" id="ARBA00022833"/>
    </source>
</evidence>
<dbReference type="PANTHER" id="PTHR12888:SF0">
    <property type="entry name" value="PEROXISOME ASSEMBLY PROTEIN 12"/>
    <property type="match status" value="1"/>
</dbReference>
<feature type="domain" description="Pex N-terminal" evidence="15">
    <location>
        <begin position="27"/>
        <end position="343"/>
    </location>
</feature>
<dbReference type="SUPFAM" id="SSF57850">
    <property type="entry name" value="RING/U-box"/>
    <property type="match status" value="1"/>
</dbReference>
<feature type="region of interest" description="Disordered" evidence="14">
    <location>
        <begin position="349"/>
        <end position="406"/>
    </location>
</feature>
<dbReference type="GO" id="GO:0005778">
    <property type="term" value="C:peroxisomal membrane"/>
    <property type="evidence" value="ECO:0007669"/>
    <property type="project" value="UniProtKB-SubCell"/>
</dbReference>
<dbReference type="EMBL" id="CDMZ01005932">
    <property type="protein sequence ID" value="CEM56010.1"/>
    <property type="molecule type" value="Genomic_DNA"/>
</dbReference>
<comment type="pathway">
    <text evidence="2">Protein modification; protein ubiquitination.</text>
</comment>
<name>A0A0G4IFD5_9ALVE</name>
<evidence type="ECO:0000256" key="1">
    <source>
        <dbReference type="ARBA" id="ARBA00004585"/>
    </source>
</evidence>